<gene>
    <name evidence="2" type="ORF">clem_04925</name>
</gene>
<dbReference type="PROSITE" id="PS50112">
    <property type="entry name" value="PAS"/>
    <property type="match status" value="1"/>
</dbReference>
<dbReference type="EMBL" id="CP016397">
    <property type="protein sequence ID" value="ASQ45543.1"/>
    <property type="molecule type" value="Genomic_DNA"/>
</dbReference>
<name>A0A222P109_9GAMM</name>
<dbReference type="KEGG" id="lcd:clem_04925"/>
<reference evidence="3" key="1">
    <citation type="submission" date="2016-07" db="EMBL/GenBank/DDBJ databases">
        <authorList>
            <person name="Florea S."/>
            <person name="Webb J.S."/>
            <person name="Jaromczyk J."/>
            <person name="Schardl C.L."/>
        </authorList>
    </citation>
    <scope>NUCLEOTIDE SEQUENCE [LARGE SCALE GENOMIC DNA]</scope>
    <source>
        <strain evidence="3">CDC-D5610</strain>
    </source>
</reference>
<evidence type="ECO:0000313" key="2">
    <source>
        <dbReference type="EMBL" id="ASQ45543.1"/>
    </source>
</evidence>
<evidence type="ECO:0000313" key="3">
    <source>
        <dbReference type="Proteomes" id="UP000201728"/>
    </source>
</evidence>
<dbReference type="InterPro" id="IPR000014">
    <property type="entry name" value="PAS"/>
</dbReference>
<dbReference type="RefSeq" id="WP_094090591.1">
    <property type="nucleotide sequence ID" value="NZ_CP016397.1"/>
</dbReference>
<dbReference type="CDD" id="cd00130">
    <property type="entry name" value="PAS"/>
    <property type="match status" value="1"/>
</dbReference>
<evidence type="ECO:0000259" key="1">
    <source>
        <dbReference type="PROSITE" id="PS50112"/>
    </source>
</evidence>
<keyword evidence="3" id="KW-1185">Reference proteome</keyword>
<proteinExistence type="predicted"/>
<sequence>MKLSKKEMVILSKAYDALKHSFIVLNKDFKVTYINNYAKKLFGFTEQEINEAVSFNELLEKHKLPPLFIDQENFTLNEEPIKIKKHKKNGSFYVVKSIKSSLFSSLIRM</sequence>
<dbReference type="AlphaFoldDB" id="A0A222P109"/>
<dbReference type="InterPro" id="IPR035965">
    <property type="entry name" value="PAS-like_dom_sf"/>
</dbReference>
<dbReference type="OrthoDB" id="9770795at2"/>
<dbReference type="Proteomes" id="UP000201728">
    <property type="component" value="Chromosome"/>
</dbReference>
<dbReference type="SUPFAM" id="SSF55785">
    <property type="entry name" value="PYP-like sensor domain (PAS domain)"/>
    <property type="match status" value="1"/>
</dbReference>
<dbReference type="Gene3D" id="3.30.450.20">
    <property type="entry name" value="PAS domain"/>
    <property type="match status" value="1"/>
</dbReference>
<accession>A0A222P109</accession>
<organism evidence="2 3">
    <name type="scientific">Legionella clemsonensis</name>
    <dbReference type="NCBI Taxonomy" id="1867846"/>
    <lineage>
        <taxon>Bacteria</taxon>
        <taxon>Pseudomonadati</taxon>
        <taxon>Pseudomonadota</taxon>
        <taxon>Gammaproteobacteria</taxon>
        <taxon>Legionellales</taxon>
        <taxon>Legionellaceae</taxon>
        <taxon>Legionella</taxon>
    </lineage>
</organism>
<feature type="domain" description="PAS" evidence="1">
    <location>
        <begin position="7"/>
        <end position="49"/>
    </location>
</feature>
<protein>
    <recommendedName>
        <fullName evidence="1">PAS domain-containing protein</fullName>
    </recommendedName>
</protein>